<protein>
    <submittedName>
        <fullName evidence="1">Uncharacterized protein</fullName>
    </submittedName>
</protein>
<dbReference type="GeneID" id="64187013"/>
<sequence length="99" mass="11035">MNDLLQSMLENGALLVILAILTESLTEILKNMIPNRTIQDRFTYLLSILVGISLAFAFNLNFFDLNGYGKYISIISAGLLASRGANYANGFLKKFDILR</sequence>
<organism evidence="1">
    <name type="scientific">Bacillus cereus</name>
    <dbReference type="NCBI Taxonomy" id="1396"/>
    <lineage>
        <taxon>Bacteria</taxon>
        <taxon>Bacillati</taxon>
        <taxon>Bacillota</taxon>
        <taxon>Bacilli</taxon>
        <taxon>Bacillales</taxon>
        <taxon>Bacillaceae</taxon>
        <taxon>Bacillus</taxon>
        <taxon>Bacillus cereus group</taxon>
    </lineage>
</organism>
<evidence type="ECO:0000313" key="1">
    <source>
        <dbReference type="EMBL" id="QEF16453.1"/>
    </source>
</evidence>
<name>A0A5B9HK95_BACCE</name>
<dbReference type="EMBL" id="CP042874">
    <property type="protein sequence ID" value="QEF16453.1"/>
    <property type="molecule type" value="Genomic_DNA"/>
</dbReference>
<dbReference type="AlphaFoldDB" id="A0A5B9HK95"/>
<dbReference type="RefSeq" id="WP_000998964.1">
    <property type="nucleotide sequence ID" value="NZ_CP053951.1"/>
</dbReference>
<reference evidence="1" key="1">
    <citation type="submission" date="2019-08" db="EMBL/GenBank/DDBJ databases">
        <title>Antibiosis Participates in the Biocontrol of Bucillus cereus 0-9 Against Rice Sheath Blight.</title>
        <authorList>
            <person name="Wang G."/>
            <person name="Liu F."/>
        </authorList>
    </citation>
    <scope>NUCLEOTIDE SEQUENCE</scope>
    <source>
        <strain evidence="1">09</strain>
    </source>
</reference>
<gene>
    <name evidence="1" type="ORF">FRY47_08745</name>
</gene>
<proteinExistence type="predicted"/>
<accession>A0A5B9HK95</accession>